<evidence type="ECO:0000256" key="7">
    <source>
        <dbReference type="ARBA" id="ARBA00023170"/>
    </source>
</evidence>
<dbReference type="Pfam" id="PF00001">
    <property type="entry name" value="7tm_1"/>
    <property type="match status" value="1"/>
</dbReference>
<dbReference type="STRING" id="283909.R7VFJ1"/>
<dbReference type="Gene3D" id="1.20.1070.10">
    <property type="entry name" value="Rhodopsin 7-helix transmembrane proteins"/>
    <property type="match status" value="2"/>
</dbReference>
<organism evidence="11">
    <name type="scientific">Capitella teleta</name>
    <name type="common">Polychaete worm</name>
    <dbReference type="NCBI Taxonomy" id="283909"/>
    <lineage>
        <taxon>Eukaryota</taxon>
        <taxon>Metazoa</taxon>
        <taxon>Spiralia</taxon>
        <taxon>Lophotrochozoa</taxon>
        <taxon>Annelida</taxon>
        <taxon>Polychaeta</taxon>
        <taxon>Sedentaria</taxon>
        <taxon>Scolecida</taxon>
        <taxon>Capitellidae</taxon>
        <taxon>Capitella</taxon>
    </lineage>
</organism>
<comment type="subcellular location">
    <subcellularLocation>
        <location evidence="1">Cell membrane</location>
        <topology evidence="1">Multi-pass membrane protein</topology>
    </subcellularLocation>
</comment>
<evidence type="ECO:0000259" key="10">
    <source>
        <dbReference type="PROSITE" id="PS50262"/>
    </source>
</evidence>
<dbReference type="AlphaFoldDB" id="R7VFJ1"/>
<evidence type="ECO:0000256" key="6">
    <source>
        <dbReference type="ARBA" id="ARBA00023136"/>
    </source>
</evidence>
<feature type="transmembrane region" description="Helical" evidence="9">
    <location>
        <begin position="21"/>
        <end position="40"/>
    </location>
</feature>
<dbReference type="EnsemblMetazoa" id="CapteT207921">
    <property type="protein sequence ID" value="CapteP207921"/>
    <property type="gene ID" value="CapteG207921"/>
</dbReference>
<keyword evidence="6 9" id="KW-0472">Membrane</keyword>
<dbReference type="OMA" id="WHLKLAK"/>
<keyword evidence="5" id="KW-0297">G-protein coupled receptor</keyword>
<evidence type="ECO:0000256" key="9">
    <source>
        <dbReference type="SAM" id="Phobius"/>
    </source>
</evidence>
<evidence type="ECO:0000313" key="11">
    <source>
        <dbReference type="EMBL" id="ELU17608.1"/>
    </source>
</evidence>
<reference evidence="12" key="3">
    <citation type="submission" date="2015-06" db="UniProtKB">
        <authorList>
            <consortium name="EnsemblMetazoa"/>
        </authorList>
    </citation>
    <scope>IDENTIFICATION</scope>
</reference>
<dbReference type="OrthoDB" id="5965749at2759"/>
<feature type="domain" description="G-protein coupled receptors family 1 profile" evidence="10">
    <location>
        <begin position="94"/>
        <end position="215"/>
    </location>
</feature>
<feature type="transmembrane region" description="Helical" evidence="9">
    <location>
        <begin position="163"/>
        <end position="185"/>
    </location>
</feature>
<evidence type="ECO:0000256" key="2">
    <source>
        <dbReference type="ARBA" id="ARBA00022475"/>
    </source>
</evidence>
<dbReference type="HOGENOM" id="CLU_009579_21_0_1"/>
<feature type="transmembrane region" description="Helical" evidence="9">
    <location>
        <begin position="197"/>
        <end position="218"/>
    </location>
</feature>
<keyword evidence="13" id="KW-1185">Reference proteome</keyword>
<feature type="transmembrane region" description="Helical" evidence="9">
    <location>
        <begin position="60"/>
        <end position="79"/>
    </location>
</feature>
<dbReference type="PANTHER" id="PTHR24248">
    <property type="entry name" value="ADRENERGIC RECEPTOR-RELATED G-PROTEIN COUPLED RECEPTOR"/>
    <property type="match status" value="1"/>
</dbReference>
<dbReference type="Proteomes" id="UP000014760">
    <property type="component" value="Unassembled WGS sequence"/>
</dbReference>
<reference evidence="13" key="1">
    <citation type="submission" date="2012-12" db="EMBL/GenBank/DDBJ databases">
        <authorList>
            <person name="Hellsten U."/>
            <person name="Grimwood J."/>
            <person name="Chapman J.A."/>
            <person name="Shapiro H."/>
            <person name="Aerts A."/>
            <person name="Otillar R.P."/>
            <person name="Terry A.Y."/>
            <person name="Boore J.L."/>
            <person name="Simakov O."/>
            <person name="Marletaz F."/>
            <person name="Cho S.-J."/>
            <person name="Edsinger-Gonzales E."/>
            <person name="Havlak P."/>
            <person name="Kuo D.-H."/>
            <person name="Larsson T."/>
            <person name="Lv J."/>
            <person name="Arendt D."/>
            <person name="Savage R."/>
            <person name="Osoegawa K."/>
            <person name="de Jong P."/>
            <person name="Lindberg D.R."/>
            <person name="Seaver E.C."/>
            <person name="Weisblat D.A."/>
            <person name="Putnam N.H."/>
            <person name="Grigoriev I.V."/>
            <person name="Rokhsar D.S."/>
        </authorList>
    </citation>
    <scope>NUCLEOTIDE SEQUENCE</scope>
    <source>
        <strain evidence="13">I ESC-2004</strain>
    </source>
</reference>
<protein>
    <recommendedName>
        <fullName evidence="10">G-protein coupled receptors family 1 profile domain-containing protein</fullName>
    </recommendedName>
</protein>
<keyword evidence="3 9" id="KW-0812">Transmembrane</keyword>
<feature type="transmembrane region" description="Helical" evidence="9">
    <location>
        <begin position="86"/>
        <end position="104"/>
    </location>
</feature>
<dbReference type="EMBL" id="AMQN01004019">
    <property type="status" value="NOT_ANNOTATED_CDS"/>
    <property type="molecule type" value="Genomic_DNA"/>
</dbReference>
<sequence>MATNSSSNQTSSPGTDVGLSATMLYVFLVSCVLVMAINLVKLLTLGVNRSLLLRSIVSPFIASLVVADMLVGFSMMLVYLDVEMQLLGAVAFICSHLHLMVIAVDRYIEVQLGIFLTTCVLLVALYSYLGAVALRHHRQIRRQVGASREPGEATGVPKATRMILAVLGTYIVLWAPFFACVLISLVKGYRAVPDVAWHVGLLLGVANSGINFFMYAFVNAQFRNAVIHLSKCRKANVIDSG</sequence>
<dbReference type="InterPro" id="IPR017452">
    <property type="entry name" value="GPCR_Rhodpsn_7TM"/>
</dbReference>
<dbReference type="InterPro" id="IPR000276">
    <property type="entry name" value="GPCR_Rhodpsn"/>
</dbReference>
<reference evidence="11 13" key="2">
    <citation type="journal article" date="2013" name="Nature">
        <title>Insights into bilaterian evolution from three spiralian genomes.</title>
        <authorList>
            <person name="Simakov O."/>
            <person name="Marletaz F."/>
            <person name="Cho S.J."/>
            <person name="Edsinger-Gonzales E."/>
            <person name="Havlak P."/>
            <person name="Hellsten U."/>
            <person name="Kuo D.H."/>
            <person name="Larsson T."/>
            <person name="Lv J."/>
            <person name="Arendt D."/>
            <person name="Savage R."/>
            <person name="Osoegawa K."/>
            <person name="de Jong P."/>
            <person name="Grimwood J."/>
            <person name="Chapman J.A."/>
            <person name="Shapiro H."/>
            <person name="Aerts A."/>
            <person name="Otillar R.P."/>
            <person name="Terry A.Y."/>
            <person name="Boore J.L."/>
            <person name="Grigoriev I.V."/>
            <person name="Lindberg D.R."/>
            <person name="Seaver E.C."/>
            <person name="Weisblat D.A."/>
            <person name="Putnam N.H."/>
            <person name="Rokhsar D.S."/>
        </authorList>
    </citation>
    <scope>NUCLEOTIDE SEQUENCE</scope>
    <source>
        <strain evidence="11 13">I ESC-2004</strain>
    </source>
</reference>
<accession>R7VFJ1</accession>
<keyword evidence="7" id="KW-0675">Receptor</keyword>
<evidence type="ECO:0000313" key="12">
    <source>
        <dbReference type="EnsemblMetazoa" id="CapteP207921"/>
    </source>
</evidence>
<evidence type="ECO:0000313" key="13">
    <source>
        <dbReference type="Proteomes" id="UP000014760"/>
    </source>
</evidence>
<evidence type="ECO:0000256" key="4">
    <source>
        <dbReference type="ARBA" id="ARBA00022989"/>
    </source>
</evidence>
<name>R7VFJ1_CAPTE</name>
<evidence type="ECO:0000256" key="1">
    <source>
        <dbReference type="ARBA" id="ARBA00004651"/>
    </source>
</evidence>
<feature type="transmembrane region" description="Helical" evidence="9">
    <location>
        <begin position="110"/>
        <end position="134"/>
    </location>
</feature>
<evidence type="ECO:0000256" key="3">
    <source>
        <dbReference type="ARBA" id="ARBA00022692"/>
    </source>
</evidence>
<keyword evidence="4 9" id="KW-1133">Transmembrane helix</keyword>
<dbReference type="PROSITE" id="PS50262">
    <property type="entry name" value="G_PROTEIN_RECEP_F1_2"/>
    <property type="match status" value="1"/>
</dbReference>
<keyword evidence="2" id="KW-1003">Cell membrane</keyword>
<dbReference type="GO" id="GO:0005886">
    <property type="term" value="C:plasma membrane"/>
    <property type="evidence" value="ECO:0007669"/>
    <property type="project" value="UniProtKB-SubCell"/>
</dbReference>
<gene>
    <name evidence="11" type="ORF">CAPTEDRAFT_207921</name>
</gene>
<evidence type="ECO:0000256" key="8">
    <source>
        <dbReference type="ARBA" id="ARBA00023224"/>
    </source>
</evidence>
<proteinExistence type="predicted"/>
<dbReference type="PRINTS" id="PR00237">
    <property type="entry name" value="GPCRRHODOPSN"/>
</dbReference>
<keyword evidence="8" id="KW-0807">Transducer</keyword>
<dbReference type="GO" id="GO:0004930">
    <property type="term" value="F:G protein-coupled receptor activity"/>
    <property type="evidence" value="ECO:0007669"/>
    <property type="project" value="UniProtKB-KW"/>
</dbReference>
<dbReference type="SUPFAM" id="SSF81321">
    <property type="entry name" value="Family A G protein-coupled receptor-like"/>
    <property type="match status" value="1"/>
</dbReference>
<evidence type="ECO:0000256" key="5">
    <source>
        <dbReference type="ARBA" id="ARBA00023040"/>
    </source>
</evidence>
<dbReference type="EMBL" id="KB292432">
    <property type="protein sequence ID" value="ELU17608.1"/>
    <property type="molecule type" value="Genomic_DNA"/>
</dbReference>